<accession>A0AAV0DM66</accession>
<dbReference type="GO" id="GO:0005524">
    <property type="term" value="F:ATP binding"/>
    <property type="evidence" value="ECO:0007669"/>
    <property type="project" value="UniProtKB-KW"/>
</dbReference>
<evidence type="ECO:0000313" key="6">
    <source>
        <dbReference type="Proteomes" id="UP001152523"/>
    </source>
</evidence>
<dbReference type="InterPro" id="IPR011009">
    <property type="entry name" value="Kinase-like_dom_sf"/>
</dbReference>
<dbReference type="Pfam" id="PF00069">
    <property type="entry name" value="Pkinase"/>
    <property type="match status" value="1"/>
</dbReference>
<feature type="region of interest" description="Disordered" evidence="3">
    <location>
        <begin position="199"/>
        <end position="218"/>
    </location>
</feature>
<dbReference type="Gene3D" id="1.10.510.10">
    <property type="entry name" value="Transferase(Phosphotransferase) domain 1"/>
    <property type="match status" value="1"/>
</dbReference>
<dbReference type="PROSITE" id="PS00108">
    <property type="entry name" value="PROTEIN_KINASE_ST"/>
    <property type="match status" value="1"/>
</dbReference>
<dbReference type="PANTHER" id="PTHR27001">
    <property type="entry name" value="OS01G0253100 PROTEIN"/>
    <property type="match status" value="1"/>
</dbReference>
<evidence type="ECO:0000256" key="1">
    <source>
        <dbReference type="ARBA" id="ARBA00022741"/>
    </source>
</evidence>
<evidence type="ECO:0000313" key="5">
    <source>
        <dbReference type="EMBL" id="CAH9104331.1"/>
    </source>
</evidence>
<comment type="caution">
    <text evidence="5">The sequence shown here is derived from an EMBL/GenBank/DDBJ whole genome shotgun (WGS) entry which is preliminary data.</text>
</comment>
<evidence type="ECO:0000256" key="3">
    <source>
        <dbReference type="SAM" id="MobiDB-lite"/>
    </source>
</evidence>
<dbReference type="AlphaFoldDB" id="A0AAV0DM66"/>
<evidence type="ECO:0000256" key="2">
    <source>
        <dbReference type="ARBA" id="ARBA00022840"/>
    </source>
</evidence>
<feature type="domain" description="Protein kinase" evidence="4">
    <location>
        <begin position="44"/>
        <end position="348"/>
    </location>
</feature>
<dbReference type="GO" id="GO:0005886">
    <property type="term" value="C:plasma membrane"/>
    <property type="evidence" value="ECO:0007669"/>
    <property type="project" value="TreeGrafter"/>
</dbReference>
<organism evidence="5 6">
    <name type="scientific">Cuscuta epithymum</name>
    <dbReference type="NCBI Taxonomy" id="186058"/>
    <lineage>
        <taxon>Eukaryota</taxon>
        <taxon>Viridiplantae</taxon>
        <taxon>Streptophyta</taxon>
        <taxon>Embryophyta</taxon>
        <taxon>Tracheophyta</taxon>
        <taxon>Spermatophyta</taxon>
        <taxon>Magnoliopsida</taxon>
        <taxon>eudicotyledons</taxon>
        <taxon>Gunneridae</taxon>
        <taxon>Pentapetalae</taxon>
        <taxon>asterids</taxon>
        <taxon>lamiids</taxon>
        <taxon>Solanales</taxon>
        <taxon>Convolvulaceae</taxon>
        <taxon>Cuscuteae</taxon>
        <taxon>Cuscuta</taxon>
        <taxon>Cuscuta subgen. Cuscuta</taxon>
    </lineage>
</organism>
<keyword evidence="6" id="KW-1185">Reference proteome</keyword>
<evidence type="ECO:0000259" key="4">
    <source>
        <dbReference type="PROSITE" id="PS50011"/>
    </source>
</evidence>
<dbReference type="EMBL" id="CAMAPF010000127">
    <property type="protein sequence ID" value="CAH9104331.1"/>
    <property type="molecule type" value="Genomic_DNA"/>
</dbReference>
<dbReference type="PANTHER" id="PTHR27001:SF585">
    <property type="entry name" value="OS02G0648100 PROTEIN"/>
    <property type="match status" value="1"/>
</dbReference>
<dbReference type="Proteomes" id="UP001152523">
    <property type="component" value="Unassembled WGS sequence"/>
</dbReference>
<gene>
    <name evidence="5" type="ORF">CEPIT_LOCUS16747</name>
</gene>
<proteinExistence type="predicted"/>
<keyword evidence="1" id="KW-0547">Nucleotide-binding</keyword>
<dbReference type="SMART" id="SM00220">
    <property type="entry name" value="S_TKc"/>
    <property type="match status" value="1"/>
</dbReference>
<name>A0AAV0DM66_9ASTE</name>
<reference evidence="5" key="1">
    <citation type="submission" date="2022-07" db="EMBL/GenBank/DDBJ databases">
        <authorList>
            <person name="Macas J."/>
            <person name="Novak P."/>
            <person name="Neumann P."/>
        </authorList>
    </citation>
    <scope>NUCLEOTIDE SEQUENCE</scope>
</reference>
<dbReference type="InterPro" id="IPR000719">
    <property type="entry name" value="Prot_kinase_dom"/>
</dbReference>
<dbReference type="SUPFAM" id="SSF56112">
    <property type="entry name" value="Protein kinase-like (PK-like)"/>
    <property type="match status" value="1"/>
</dbReference>
<dbReference type="InterPro" id="IPR008271">
    <property type="entry name" value="Ser/Thr_kinase_AS"/>
</dbReference>
<dbReference type="PROSITE" id="PS50011">
    <property type="entry name" value="PROTEIN_KINASE_DOM"/>
    <property type="match status" value="1"/>
</dbReference>
<keyword evidence="2" id="KW-0067">ATP-binding</keyword>
<dbReference type="GO" id="GO:0004672">
    <property type="term" value="F:protein kinase activity"/>
    <property type="evidence" value="ECO:0007669"/>
    <property type="project" value="InterPro"/>
</dbReference>
<dbReference type="Gene3D" id="3.30.200.20">
    <property type="entry name" value="Phosphorylase Kinase, domain 1"/>
    <property type="match status" value="1"/>
</dbReference>
<sequence length="364" mass="39950">MASFLCLRLKLRRKPVRVGESGFKKDPGPTRMTKQQISKLTMSFSRNRVIAFGGFSTVYLGKFPDSGVAAVKVIDSGSSHRLSAVFRQELQILQRVQHESIVSVIGYCDEGEEGVLVFQYAVNGTLHENLHGKWDSVLSWKQRMGIAYQLAQALEYLHEKCDPQIVHGDIKASNVLLDSQFNCKLCDFGSAKMGFSSSVQPPLSGPEMIDGGDRGRRDINAATRPKCGRLATRMMMMGSPGYTDPHYLRTGIATKKSDIYSFGVILLELITGLEAISSSDCSERLVCKAKEMLKDESKVSAMVDPRLNVRNNNLGVEVEAVASIAAMCLVDCPTLRPSASDILETMRIRVPSVGSLFSKDKGTA</sequence>
<protein>
    <recommendedName>
        <fullName evidence="4">Protein kinase domain-containing protein</fullName>
    </recommendedName>
</protein>